<evidence type="ECO:0000259" key="9">
    <source>
        <dbReference type="PROSITE" id="PS50048"/>
    </source>
</evidence>
<dbReference type="PROSITE" id="PS00463">
    <property type="entry name" value="ZN2_CY6_FUNGAL_1"/>
    <property type="match status" value="1"/>
</dbReference>
<dbReference type="InterPro" id="IPR036864">
    <property type="entry name" value="Zn2-C6_fun-type_DNA-bd_sf"/>
</dbReference>
<dbReference type="Proteomes" id="UP000769528">
    <property type="component" value="Unassembled WGS sequence"/>
</dbReference>
<keyword evidence="3" id="KW-0805">Transcription regulation</keyword>
<proteinExistence type="inferred from homology"/>
<dbReference type="GO" id="GO:0006351">
    <property type="term" value="P:DNA-templated transcription"/>
    <property type="evidence" value="ECO:0007669"/>
    <property type="project" value="InterPro"/>
</dbReference>
<dbReference type="GO" id="GO:0000981">
    <property type="term" value="F:DNA-binding transcription factor activity, RNA polymerase II-specific"/>
    <property type="evidence" value="ECO:0007669"/>
    <property type="project" value="InterPro"/>
</dbReference>
<dbReference type="Pfam" id="PF00172">
    <property type="entry name" value="Zn_clus"/>
    <property type="match status" value="1"/>
</dbReference>
<dbReference type="InterPro" id="IPR051439">
    <property type="entry name" value="XlnR/Xlr1"/>
</dbReference>
<evidence type="ECO:0000313" key="11">
    <source>
        <dbReference type="Proteomes" id="UP000769528"/>
    </source>
</evidence>
<dbReference type="PROSITE" id="PS50048">
    <property type="entry name" value="ZN2_CY6_FUNGAL_2"/>
    <property type="match status" value="1"/>
</dbReference>
<dbReference type="PANTHER" id="PTHR47663">
    <property type="entry name" value="XYLANOLYTIC TRANSCRIPTIONAL ACTIVATOR XLNR-RELATED"/>
    <property type="match status" value="1"/>
</dbReference>
<dbReference type="GO" id="GO:0008270">
    <property type="term" value="F:zinc ion binding"/>
    <property type="evidence" value="ECO:0007669"/>
    <property type="project" value="InterPro"/>
</dbReference>
<feature type="domain" description="Zn(2)-C6 fungal-type" evidence="9">
    <location>
        <begin position="13"/>
        <end position="42"/>
    </location>
</feature>
<dbReference type="EMBL" id="JAEUBF010001112">
    <property type="protein sequence ID" value="KAH3672863.1"/>
    <property type="molecule type" value="Genomic_DNA"/>
</dbReference>
<keyword evidence="7" id="KW-0539">Nucleus</keyword>
<keyword evidence="5" id="KW-0010">Activator</keyword>
<dbReference type="OrthoDB" id="5365785at2759"/>
<name>A0A9P8PIH8_9ASCO</name>
<comment type="caution">
    <text evidence="10">The sequence shown here is derived from an EMBL/GenBank/DDBJ whole genome shotgun (WGS) entry which is preliminary data.</text>
</comment>
<dbReference type="InterPro" id="IPR007219">
    <property type="entry name" value="XnlR_reg_dom"/>
</dbReference>
<keyword evidence="2" id="KW-0862">Zinc</keyword>
<reference evidence="10" key="1">
    <citation type="journal article" date="2021" name="Open Biol.">
        <title>Shared evolutionary footprints suggest mitochondrial oxidative damage underlies multiple complex I losses in fungi.</title>
        <authorList>
            <person name="Schikora-Tamarit M.A."/>
            <person name="Marcet-Houben M."/>
            <person name="Nosek J."/>
            <person name="Gabaldon T."/>
        </authorList>
    </citation>
    <scope>NUCLEOTIDE SEQUENCE</scope>
    <source>
        <strain evidence="10">CBS6341</strain>
    </source>
</reference>
<evidence type="ECO:0000256" key="2">
    <source>
        <dbReference type="ARBA" id="ARBA00022833"/>
    </source>
</evidence>
<dbReference type="AlphaFoldDB" id="A0A9P8PIH8"/>
<sequence length="559" mass="65340">MSNQPKKARIRKACDLCHQKRVKCSGGLPCASCGLIKVECTYNRDEKKRGRASDNYPKEIRKRKSKIILESKKQDILRLVLNASPHKDFVLGSTKYQNIQTISDDLQYLGIPFEVADELYQFYFDDQYFPVSKAFTVLRRNAMLNGTRLIKKSLVLVILLSSALQSDNRFFLGSSREYYCQAMYRMIQEKLPDNHNFFEFDDFIVLVHFAYLMPWLSYPIDSAYWWEFSVEIAHKLQLNNEDIYLDEEKKEERRRGWWSLYLLDRSVGLAFNMASKITDSSCYNMYLPCDETLWSTTSNPIKPAHLDPSRQKFIDYDKVSDGLYGWFIPICGIFGKYIEFRSEINQIKKIHLKQQLKEIQNRNLNAIQKYQSEIPYIESSIRQGTAKLDMYYARYINLALTFVVESEERSHTFGELSNGMSQDQFEKLSDCIDILQEIAKTDVHFQRYPYIIGVYLFSVGVSVLSITNDINEINQETVTKINKFKYLVNILVRVIELDILLFPAEFLKIIRNYLIWAVKDCDNLILLSDYMDQFKANTIKRQDTLRAFSWAAGGHGIAV</sequence>
<keyword evidence="1" id="KW-0479">Metal-binding</keyword>
<dbReference type="GO" id="GO:0003677">
    <property type="term" value="F:DNA binding"/>
    <property type="evidence" value="ECO:0007669"/>
    <property type="project" value="UniProtKB-KW"/>
</dbReference>
<evidence type="ECO:0000256" key="6">
    <source>
        <dbReference type="ARBA" id="ARBA00023163"/>
    </source>
</evidence>
<evidence type="ECO:0000313" key="10">
    <source>
        <dbReference type="EMBL" id="KAH3672863.1"/>
    </source>
</evidence>
<dbReference type="SMART" id="SM00066">
    <property type="entry name" value="GAL4"/>
    <property type="match status" value="1"/>
</dbReference>
<dbReference type="Pfam" id="PF04082">
    <property type="entry name" value="Fungal_trans"/>
    <property type="match status" value="1"/>
</dbReference>
<dbReference type="Gene3D" id="4.10.240.10">
    <property type="entry name" value="Zn(2)-C6 fungal-type DNA-binding domain"/>
    <property type="match status" value="1"/>
</dbReference>
<gene>
    <name evidence="10" type="ORF">WICMUC_004085</name>
</gene>
<dbReference type="SUPFAM" id="SSF57701">
    <property type="entry name" value="Zn2/Cys6 DNA-binding domain"/>
    <property type="match status" value="1"/>
</dbReference>
<reference evidence="10" key="2">
    <citation type="submission" date="2021-01" db="EMBL/GenBank/DDBJ databases">
        <authorList>
            <person name="Schikora-Tamarit M.A."/>
        </authorList>
    </citation>
    <scope>NUCLEOTIDE SEQUENCE</scope>
    <source>
        <strain evidence="10">CBS6341</strain>
    </source>
</reference>
<evidence type="ECO:0000256" key="3">
    <source>
        <dbReference type="ARBA" id="ARBA00023015"/>
    </source>
</evidence>
<evidence type="ECO:0000256" key="5">
    <source>
        <dbReference type="ARBA" id="ARBA00023159"/>
    </source>
</evidence>
<keyword evidence="6" id="KW-0804">Transcription</keyword>
<accession>A0A9P8PIH8</accession>
<keyword evidence="11" id="KW-1185">Reference proteome</keyword>
<dbReference type="CDD" id="cd12148">
    <property type="entry name" value="fungal_TF_MHR"/>
    <property type="match status" value="1"/>
</dbReference>
<evidence type="ECO:0000256" key="7">
    <source>
        <dbReference type="ARBA" id="ARBA00023242"/>
    </source>
</evidence>
<dbReference type="CDD" id="cd00067">
    <property type="entry name" value="GAL4"/>
    <property type="match status" value="1"/>
</dbReference>
<evidence type="ECO:0000256" key="1">
    <source>
        <dbReference type="ARBA" id="ARBA00022723"/>
    </source>
</evidence>
<dbReference type="InterPro" id="IPR001138">
    <property type="entry name" value="Zn2Cys6_DnaBD"/>
</dbReference>
<protein>
    <recommendedName>
        <fullName evidence="9">Zn(2)-C6 fungal-type domain-containing protein</fullName>
    </recommendedName>
</protein>
<keyword evidence="4" id="KW-0238">DNA-binding</keyword>
<evidence type="ECO:0000256" key="4">
    <source>
        <dbReference type="ARBA" id="ARBA00023125"/>
    </source>
</evidence>
<comment type="similarity">
    <text evidence="8">Belongs to the xlnR/xlr1 family.</text>
</comment>
<dbReference type="PANTHER" id="PTHR47663:SF1">
    <property type="entry name" value="XYLANOLYTIC TRANSCRIPTIONAL ACTIVATOR XLNR-RELATED"/>
    <property type="match status" value="1"/>
</dbReference>
<evidence type="ECO:0000256" key="8">
    <source>
        <dbReference type="ARBA" id="ARBA00037990"/>
    </source>
</evidence>
<organism evidence="10 11">
    <name type="scientific">Wickerhamomyces mucosus</name>
    <dbReference type="NCBI Taxonomy" id="1378264"/>
    <lineage>
        <taxon>Eukaryota</taxon>
        <taxon>Fungi</taxon>
        <taxon>Dikarya</taxon>
        <taxon>Ascomycota</taxon>
        <taxon>Saccharomycotina</taxon>
        <taxon>Saccharomycetes</taxon>
        <taxon>Phaffomycetales</taxon>
        <taxon>Wickerhamomycetaceae</taxon>
        <taxon>Wickerhamomyces</taxon>
    </lineage>
</organism>